<dbReference type="EMBL" id="AZBU02000001">
    <property type="protein sequence ID" value="TMS39872.1"/>
    <property type="molecule type" value="Genomic_DNA"/>
</dbReference>
<proteinExistence type="predicted"/>
<sequence length="98" mass="11173">MRHVLLFDLQNCLCRGMWNKPKTIRKLNTVLFIAVLPFKNDHHCNCCLQPAQPASGAFGVKTILTMSKSKPKMIRRPAPAYYSCCLTDKNRRSLHITA</sequence>
<comment type="caution">
    <text evidence="1">The sequence shown here is derived from an EMBL/GenBank/DDBJ whole genome shotgun (WGS) entry which is preliminary data.</text>
</comment>
<reference evidence="1" key="2">
    <citation type="journal article" date="2015" name="Genome Biol.">
        <title>Comparative genomics of Steinernema reveals deeply conserved gene regulatory networks.</title>
        <authorList>
            <person name="Dillman A.R."/>
            <person name="Macchietto M."/>
            <person name="Porter C.F."/>
            <person name="Rogers A."/>
            <person name="Williams B."/>
            <person name="Antoshechkin I."/>
            <person name="Lee M.M."/>
            <person name="Goodwin Z."/>
            <person name="Lu X."/>
            <person name="Lewis E.E."/>
            <person name="Goodrich-Blair H."/>
            <person name="Stock S.P."/>
            <person name="Adams B.J."/>
            <person name="Sternberg P.W."/>
            <person name="Mortazavi A."/>
        </authorList>
    </citation>
    <scope>NUCLEOTIDE SEQUENCE [LARGE SCALE GENOMIC DNA]</scope>
    <source>
        <strain evidence="1">ALL</strain>
    </source>
</reference>
<dbReference type="AlphaFoldDB" id="A0A4U8V202"/>
<evidence type="ECO:0000313" key="1">
    <source>
        <dbReference type="EMBL" id="TMS39872.1"/>
    </source>
</evidence>
<reference evidence="1" key="1">
    <citation type="submission" date="2013-11" db="EMBL/GenBank/DDBJ databases">
        <authorList>
            <person name="Sternberg P."/>
            <person name="Dillman A."/>
            <person name="Macchietto M."/>
        </authorList>
    </citation>
    <scope>NUCLEOTIDE SEQUENCE</scope>
    <source>
        <strain evidence="1">ALL</strain>
    </source>
</reference>
<reference evidence="1" key="3">
    <citation type="journal article" date="2019" name="G3 (Bethesda)">
        <title>Hybrid Assembly of the Genome of the Entomopathogenic Nematode Steinernema carpocapsae Identifies the X-Chromosome.</title>
        <authorList>
            <person name="Serra L."/>
            <person name="Macchietto M."/>
            <person name="Macias-Munoz A."/>
            <person name="McGill C.J."/>
            <person name="Rodriguez I.M."/>
            <person name="Rodriguez B."/>
            <person name="Murad R."/>
            <person name="Mortazavi A."/>
        </authorList>
    </citation>
    <scope>NUCLEOTIDE SEQUENCE [LARGE SCALE GENOMIC DNA]</scope>
    <source>
        <strain evidence="1">ALL</strain>
    </source>
</reference>
<accession>A0A4U8V202</accession>
<gene>
    <name evidence="1" type="ORF">L596_006334</name>
</gene>
<name>A0A4U8V202_STECR</name>
<protein>
    <submittedName>
        <fullName evidence="1">Uncharacterized protein</fullName>
    </submittedName>
</protein>
<organism evidence="1">
    <name type="scientific">Steinernema carpocapsae</name>
    <name type="common">Entomopathogenic nematode</name>
    <dbReference type="NCBI Taxonomy" id="34508"/>
    <lineage>
        <taxon>Eukaryota</taxon>
        <taxon>Metazoa</taxon>
        <taxon>Ecdysozoa</taxon>
        <taxon>Nematoda</taxon>
        <taxon>Chromadorea</taxon>
        <taxon>Rhabditida</taxon>
        <taxon>Tylenchina</taxon>
        <taxon>Panagrolaimomorpha</taxon>
        <taxon>Strongyloidoidea</taxon>
        <taxon>Steinernematidae</taxon>
        <taxon>Steinernema</taxon>
    </lineage>
</organism>